<reference evidence="2" key="1">
    <citation type="submission" date="2011-03" db="EMBL/GenBank/DDBJ databases">
        <title>Draft genome sequence of Brevundimonas diminuta.</title>
        <authorList>
            <person name="Brown P.J.B."/>
            <person name="Buechlein A."/>
            <person name="Hemmerich C."/>
            <person name="Brun Y.V."/>
        </authorList>
    </citation>
    <scope>NUCLEOTIDE SEQUENCE [LARGE SCALE GENOMIC DNA]</scope>
    <source>
        <strain evidence="2">C19</strain>
    </source>
</reference>
<dbReference type="EMBL" id="GL883078">
    <property type="protein sequence ID" value="EGF91298.1"/>
    <property type="molecule type" value="Genomic_DNA"/>
</dbReference>
<dbReference type="eggNOG" id="ENOG502ZMUZ">
    <property type="taxonomic scope" value="Bacteria"/>
</dbReference>
<protein>
    <submittedName>
        <fullName evidence="1">Uncharacterized protein</fullName>
    </submittedName>
</protein>
<dbReference type="STRING" id="715226.ABI_27130"/>
<dbReference type="Proteomes" id="UP000006512">
    <property type="component" value="Unassembled WGS sequence"/>
</dbReference>
<dbReference type="RefSeq" id="WP_006273498.1">
    <property type="nucleotide sequence ID" value="NZ_GL883078.1"/>
</dbReference>
<gene>
    <name evidence="1" type="ORF">ABI_27130</name>
</gene>
<name>F4QM57_9CAUL</name>
<accession>F4QM57</accession>
<keyword evidence="2" id="KW-1185">Reference proteome</keyword>
<organism evidence="1 2">
    <name type="scientific">Asticcacaulis biprosthecium C19</name>
    <dbReference type="NCBI Taxonomy" id="715226"/>
    <lineage>
        <taxon>Bacteria</taxon>
        <taxon>Pseudomonadati</taxon>
        <taxon>Pseudomonadota</taxon>
        <taxon>Alphaproteobacteria</taxon>
        <taxon>Caulobacterales</taxon>
        <taxon>Caulobacteraceae</taxon>
        <taxon>Asticcacaulis</taxon>
    </lineage>
</organism>
<dbReference type="AlphaFoldDB" id="F4QM57"/>
<evidence type="ECO:0000313" key="1">
    <source>
        <dbReference type="EMBL" id="EGF91298.1"/>
    </source>
</evidence>
<sequence>MGVIANKRLGLIKGLVKTLPQTSLRSLEMALGLTKDEALVEVRNLVSLELEFRHVKQAVFAPYLPLLEARPDGLTGITFPAWLLDNIWSALEVREPELYMQSRYALRGLRTEDPTPVVFFRLVTAAAQICRENPHDILPAKPDAADGEAVTEFALYLDLHRIARAMLARLPDFLGRIDADRATALRLMFKDACANDSEGGYRLLEILFANLEDGPQIVKFVATVSDRASERFLAASELAVFGERILAVAEERLLDLKTFMGARGKVCDDLGIAGQKVSDCLALIHSFENYIELQRDGPWGKRLAAGHKLIAELVESQLKGAERALEDALPMKSERVYGRVRKETPHLDRFPKPEAIVRAVQTLAFVKTVRNVAHAGGFASLHTKTAQALESALDSYFEELLSIANGDEPVDPEVVMSFFELVTDLMQALCGEEKAAVGRRRIASSDLLKPKNVA</sequence>
<evidence type="ECO:0000313" key="2">
    <source>
        <dbReference type="Proteomes" id="UP000006512"/>
    </source>
</evidence>
<proteinExistence type="predicted"/>
<dbReference type="HOGENOM" id="CLU_598325_0_0_5"/>